<evidence type="ECO:0000313" key="2">
    <source>
        <dbReference type="Proteomes" id="UP000192727"/>
    </source>
</evidence>
<evidence type="ECO:0008006" key="3">
    <source>
        <dbReference type="Google" id="ProtNLM"/>
    </source>
</evidence>
<gene>
    <name evidence="1" type="ORF">B7C51_04515</name>
</gene>
<dbReference type="GO" id="GO:0009307">
    <property type="term" value="P:DNA restriction-modification system"/>
    <property type="evidence" value="ECO:0007669"/>
    <property type="project" value="InterPro"/>
</dbReference>
<dbReference type="EMBL" id="CP020557">
    <property type="protein sequence ID" value="ARF67238.1"/>
    <property type="molecule type" value="Genomic_DNA"/>
</dbReference>
<reference evidence="1 2" key="1">
    <citation type="submission" date="2017-03" db="EMBL/GenBank/DDBJ databases">
        <title>Paenibacillus larvae genome sequencing.</title>
        <authorList>
            <person name="Dingman D.W."/>
        </authorList>
    </citation>
    <scope>NUCLEOTIDE SEQUENCE [LARGE SCALE GENOMIC DNA]</scope>
    <source>
        <strain evidence="1 2">SAG 10367</strain>
    </source>
</reference>
<dbReference type="AlphaFoldDB" id="A0A1V0UQK7"/>
<dbReference type="GO" id="GO:0003677">
    <property type="term" value="F:DNA binding"/>
    <property type="evidence" value="ECO:0007669"/>
    <property type="project" value="InterPro"/>
</dbReference>
<dbReference type="InterPro" id="IPR008593">
    <property type="entry name" value="Dam_MeTrfase"/>
</dbReference>
<name>A0A1V0UQK7_9BACL</name>
<organism evidence="1 2">
    <name type="scientific">Paenibacillus larvae subsp. pulvifaciens</name>
    <dbReference type="NCBI Taxonomy" id="1477"/>
    <lineage>
        <taxon>Bacteria</taxon>
        <taxon>Bacillati</taxon>
        <taxon>Bacillota</taxon>
        <taxon>Bacilli</taxon>
        <taxon>Bacillales</taxon>
        <taxon>Paenibacillaceae</taxon>
        <taxon>Paenibacillus</taxon>
    </lineage>
</organism>
<accession>A0A1V0UQK7</accession>
<sequence length="219" mass="25145">MSGSAENWKGGDRVNKVHYSSKTDMWETPQDFFDRLHAEFGFTLDVCAVPENAKCERFFSPDDNGLLQNWKGVCWMNPPYGRQIGAWIAKAYESSLAGATVVCLVPSRTDTKWWHEYCMKGEVRFIRGRLKFGGSLHNAPFPNAVVIFRGGTYMVKNGTKRRTIVPNRNTEPNGEVNSEVITYTLTPEELEGLKERTKHLDKYNRKTMVDVRTKTRRKK</sequence>
<dbReference type="GO" id="GO:0009007">
    <property type="term" value="F:site-specific DNA-methyltransferase (adenine-specific) activity"/>
    <property type="evidence" value="ECO:0007669"/>
    <property type="project" value="InterPro"/>
</dbReference>
<evidence type="ECO:0000313" key="1">
    <source>
        <dbReference type="EMBL" id="ARF67238.1"/>
    </source>
</evidence>
<dbReference type="Pfam" id="PF05869">
    <property type="entry name" value="Dam"/>
    <property type="match status" value="1"/>
</dbReference>
<proteinExistence type="predicted"/>
<protein>
    <recommendedName>
        <fullName evidence="3">Adenine methyltransferase</fullName>
    </recommendedName>
</protein>
<dbReference type="Proteomes" id="UP000192727">
    <property type="component" value="Chromosome"/>
</dbReference>